<dbReference type="GO" id="GO:0046835">
    <property type="term" value="P:carbohydrate phosphorylation"/>
    <property type="evidence" value="ECO:0007669"/>
    <property type="project" value="TreeGrafter"/>
</dbReference>
<dbReference type="GO" id="GO:0003976">
    <property type="term" value="F:UDP-N-acetylglucosamine-lysosomal-enzyme N-acetylglucosaminephosphotransferase activity"/>
    <property type="evidence" value="ECO:0007669"/>
    <property type="project" value="TreeGrafter"/>
</dbReference>
<evidence type="ECO:0000259" key="3">
    <source>
        <dbReference type="Pfam" id="PF17102"/>
    </source>
</evidence>
<dbReference type="STRING" id="105984.A0A427XH55"/>
<organism evidence="4 5">
    <name type="scientific">Apiotrichum porosum</name>
    <dbReference type="NCBI Taxonomy" id="105984"/>
    <lineage>
        <taxon>Eukaryota</taxon>
        <taxon>Fungi</taxon>
        <taxon>Dikarya</taxon>
        <taxon>Basidiomycota</taxon>
        <taxon>Agaricomycotina</taxon>
        <taxon>Tremellomycetes</taxon>
        <taxon>Trichosporonales</taxon>
        <taxon>Trichosporonaceae</taxon>
        <taxon>Apiotrichum</taxon>
    </lineage>
</organism>
<protein>
    <recommendedName>
        <fullName evidence="3">Stealth protein CR3 conserved region 3 domain-containing protein</fullName>
    </recommendedName>
</protein>
<evidence type="ECO:0000256" key="1">
    <source>
        <dbReference type="ARBA" id="ARBA00022679"/>
    </source>
</evidence>
<feature type="transmembrane region" description="Helical" evidence="2">
    <location>
        <begin position="72"/>
        <end position="94"/>
    </location>
</feature>
<dbReference type="InterPro" id="IPR047141">
    <property type="entry name" value="Stealth"/>
</dbReference>
<dbReference type="Pfam" id="PF17102">
    <property type="entry name" value="Stealth_CR3"/>
    <property type="match status" value="1"/>
</dbReference>
<dbReference type="AlphaFoldDB" id="A0A427XH55"/>
<evidence type="ECO:0000256" key="2">
    <source>
        <dbReference type="SAM" id="Phobius"/>
    </source>
</evidence>
<dbReference type="EMBL" id="RSCE01000013">
    <property type="protein sequence ID" value="RSH78093.1"/>
    <property type="molecule type" value="Genomic_DNA"/>
</dbReference>
<name>A0A427XH55_9TREE</name>
<gene>
    <name evidence="4" type="ORF">EHS24_002549</name>
</gene>
<dbReference type="PANTHER" id="PTHR24045:SF0">
    <property type="entry name" value="N-ACETYLGLUCOSAMINE-1-PHOSPHOTRANSFERASE SUBUNITS ALPHA_BETA"/>
    <property type="match status" value="1"/>
</dbReference>
<evidence type="ECO:0000313" key="5">
    <source>
        <dbReference type="Proteomes" id="UP000279236"/>
    </source>
</evidence>
<dbReference type="OrthoDB" id="263283at2759"/>
<feature type="domain" description="Stealth protein CR3 conserved region 3" evidence="3">
    <location>
        <begin position="424"/>
        <end position="475"/>
    </location>
</feature>
<dbReference type="PANTHER" id="PTHR24045">
    <property type="match status" value="1"/>
</dbReference>
<keyword evidence="2" id="KW-0472">Membrane</keyword>
<dbReference type="Proteomes" id="UP000279236">
    <property type="component" value="Unassembled WGS sequence"/>
</dbReference>
<sequence>MAILDMSRWWTSSSGYIPLRQNSLTDTRSEGLLSAMAEHSTKVAADHDLESGSPTPVSAFKYIATGKRRRPLMLTALAGVLCFSTTALAAFYTYNRVMPDLPVDVEGDTKWESIDLPDEVPPQATQSGAVVIANDPTHVLVPVTDLPAPPPLLLPLDTRPPLDVLVHYYETGELLNAVDSDTHPSPRVDLVYMWVNASDPFFGPARAAKVKEEAIPNLKGTERHYRDNGELRGAVRSGALALGNRVNQIHLVSAAFSTDDAPSDVIPTPPEGATGFRIGQVPEWLDWQNKGNLQWHFQPEIFRLPRDTNGAVPPSILDINEEEWRALSLPTFNSFQIENRLAFIQGLGEQLVVSNDDMFMLRHMATTDYHHPILGMITRLDPGTTVKPVIASNLLSHSGEWGGLQHANFLISQRFPSRTRQYMHHLPKSLTRSLMHEAQVMFAKQLTLASTRTFRESRRGVGDIEMAWLVTHLQIERWREGLLWTWAVARVGGLDGKWGADARAEMRAALGFDEDWSSATSTTVSGQVTIDHIIRSTLKDAPKLTQKGGWEEPKATTYLWSSFDGHLPVNPPSSPEEIEEIEKAAKGRKGKLAQFAQKLLGPPTQCNFDISECLPDEFFSSDTEYDATEIFKTIAFAKPQCGDCLIGALVNKSGKRGLSAFLPSKDVNFRPPAREAQMWDRPEPMLPLVDKWEDADFSLANNVRLGQDIWKGVEPSADDEVNLRNWSVKLLSRYSYVYSTTPARFAMVHSVLQLHKALKEVDNTPELALLCVNDDQPDVARNSEKGVFQAWMKKTLGGASRYVRWENNEAWNEPSKE</sequence>
<accession>A0A427XH55</accession>
<keyword evidence="1" id="KW-0808">Transferase</keyword>
<dbReference type="GO" id="GO:0005794">
    <property type="term" value="C:Golgi apparatus"/>
    <property type="evidence" value="ECO:0007669"/>
    <property type="project" value="TreeGrafter"/>
</dbReference>
<dbReference type="RefSeq" id="XP_028473240.1">
    <property type="nucleotide sequence ID" value="XM_028618284.1"/>
</dbReference>
<keyword evidence="2" id="KW-0812">Transmembrane</keyword>
<keyword evidence="5" id="KW-1185">Reference proteome</keyword>
<keyword evidence="2" id="KW-1133">Transmembrane helix</keyword>
<dbReference type="InterPro" id="IPR031357">
    <property type="entry name" value="Stealth_CR3"/>
</dbReference>
<dbReference type="GeneID" id="39587092"/>
<reference evidence="4 5" key="1">
    <citation type="submission" date="2018-11" db="EMBL/GenBank/DDBJ databases">
        <title>Genome sequence of Apiotrichum porosum DSM 27194.</title>
        <authorList>
            <person name="Aliyu H."/>
            <person name="Gorte O."/>
            <person name="Ochsenreither K."/>
        </authorList>
    </citation>
    <scope>NUCLEOTIDE SEQUENCE [LARGE SCALE GENOMIC DNA]</scope>
    <source>
        <strain evidence="4 5">DSM 27194</strain>
    </source>
</reference>
<evidence type="ECO:0000313" key="4">
    <source>
        <dbReference type="EMBL" id="RSH78093.1"/>
    </source>
</evidence>
<comment type="caution">
    <text evidence="4">The sequence shown here is derived from an EMBL/GenBank/DDBJ whole genome shotgun (WGS) entry which is preliminary data.</text>
</comment>
<proteinExistence type="predicted"/>